<dbReference type="Pfam" id="PF14030">
    <property type="entry name" value="DUF4245"/>
    <property type="match status" value="1"/>
</dbReference>
<keyword evidence="1" id="KW-1133">Transmembrane helix</keyword>
<keyword evidence="1" id="KW-0812">Transmembrane</keyword>
<evidence type="ECO:0000313" key="3">
    <source>
        <dbReference type="Proteomes" id="UP000540656"/>
    </source>
</evidence>
<keyword evidence="1" id="KW-0472">Membrane</keyword>
<comment type="caution">
    <text evidence="2">The sequence shown here is derived from an EMBL/GenBank/DDBJ whole genome shotgun (WGS) entry which is preliminary data.</text>
</comment>
<keyword evidence="3" id="KW-1185">Reference proteome</keyword>
<dbReference type="EMBL" id="JACCAA010000001">
    <property type="protein sequence ID" value="NYG60380.1"/>
    <property type="molecule type" value="Genomic_DNA"/>
</dbReference>
<dbReference type="InterPro" id="IPR025339">
    <property type="entry name" value="DUF4245"/>
</dbReference>
<name>A0A7Y9S6M1_9ACTN</name>
<gene>
    <name evidence="2" type="ORF">BJ980_003303</name>
</gene>
<proteinExistence type="predicted"/>
<dbReference type="AlphaFoldDB" id="A0A7Y9S6M1"/>
<organism evidence="2 3">
    <name type="scientific">Nocardioides daedukensis</name>
    <dbReference type="NCBI Taxonomy" id="634462"/>
    <lineage>
        <taxon>Bacteria</taxon>
        <taxon>Bacillati</taxon>
        <taxon>Actinomycetota</taxon>
        <taxon>Actinomycetes</taxon>
        <taxon>Propionibacteriales</taxon>
        <taxon>Nocardioidaceae</taxon>
        <taxon>Nocardioides</taxon>
    </lineage>
</organism>
<feature type="transmembrane region" description="Helical" evidence="1">
    <location>
        <begin position="16"/>
        <end position="36"/>
    </location>
</feature>
<dbReference type="RefSeq" id="WP_179503317.1">
    <property type="nucleotide sequence ID" value="NZ_JACCAA010000001.1"/>
</dbReference>
<evidence type="ECO:0008006" key="4">
    <source>
        <dbReference type="Google" id="ProtNLM"/>
    </source>
</evidence>
<protein>
    <recommendedName>
        <fullName evidence="4">DUF4245 domain-containing protein</fullName>
    </recommendedName>
</protein>
<evidence type="ECO:0000256" key="1">
    <source>
        <dbReference type="SAM" id="Phobius"/>
    </source>
</evidence>
<evidence type="ECO:0000313" key="2">
    <source>
        <dbReference type="EMBL" id="NYG60380.1"/>
    </source>
</evidence>
<accession>A0A7Y9S6M1</accession>
<sequence>MSAGGSGRYTRKNSGMLGAMIVTVGIIIIFVAFRAVTRDDLVIERETVDYLSVVEALQEGRTGEIAYPPALPEGRRAVDASVTEETLWKLDTLHGNTDFLGVYQCRVPVKTCAESTLKGDAERGKEITVESALGTTWQSWKGTDGDRGISIELEDTVVMVFGTVGQDEIEAVAASLVTDPVSPDRPKA</sequence>
<dbReference type="Proteomes" id="UP000540656">
    <property type="component" value="Unassembled WGS sequence"/>
</dbReference>
<reference evidence="2 3" key="1">
    <citation type="submission" date="2020-07" db="EMBL/GenBank/DDBJ databases">
        <title>Sequencing the genomes of 1000 actinobacteria strains.</title>
        <authorList>
            <person name="Klenk H.-P."/>
        </authorList>
    </citation>
    <scope>NUCLEOTIDE SEQUENCE [LARGE SCALE GENOMIC DNA]</scope>
    <source>
        <strain evidence="2 3">DSM 23819</strain>
    </source>
</reference>